<evidence type="ECO:0000256" key="1">
    <source>
        <dbReference type="SAM" id="Phobius"/>
    </source>
</evidence>
<dbReference type="PROSITE" id="PS50181">
    <property type="entry name" value="FBOX"/>
    <property type="match status" value="1"/>
</dbReference>
<evidence type="ECO:0000259" key="2">
    <source>
        <dbReference type="PROSITE" id="PS50181"/>
    </source>
</evidence>
<gene>
    <name evidence="3" type="ORF">Tco_0681441</name>
</gene>
<reference evidence="3" key="1">
    <citation type="journal article" date="2022" name="Int. J. Mol. Sci.">
        <title>Draft Genome of Tanacetum Coccineum: Genomic Comparison of Closely Related Tanacetum-Family Plants.</title>
        <authorList>
            <person name="Yamashiro T."/>
            <person name="Shiraishi A."/>
            <person name="Nakayama K."/>
            <person name="Satake H."/>
        </authorList>
    </citation>
    <scope>NUCLEOTIDE SEQUENCE</scope>
</reference>
<dbReference type="CDD" id="cd22157">
    <property type="entry name" value="F-box_AtFBW1-like"/>
    <property type="match status" value="1"/>
</dbReference>
<dbReference type="PANTHER" id="PTHR31672">
    <property type="entry name" value="BNACNNG10540D PROTEIN"/>
    <property type="match status" value="1"/>
</dbReference>
<feature type="transmembrane region" description="Helical" evidence="1">
    <location>
        <begin position="191"/>
        <end position="209"/>
    </location>
</feature>
<dbReference type="Pfam" id="PF00646">
    <property type="entry name" value="F-box"/>
    <property type="match status" value="1"/>
</dbReference>
<protein>
    <submittedName>
        <fullName evidence="3">F-box domain-containing protein</fullName>
    </submittedName>
</protein>
<dbReference type="SMART" id="SM00256">
    <property type="entry name" value="FBOX"/>
    <property type="match status" value="1"/>
</dbReference>
<evidence type="ECO:0000313" key="3">
    <source>
        <dbReference type="EMBL" id="GJS66877.1"/>
    </source>
</evidence>
<dbReference type="NCBIfam" id="TIGR01640">
    <property type="entry name" value="F_box_assoc_1"/>
    <property type="match status" value="1"/>
</dbReference>
<evidence type="ECO:0000313" key="4">
    <source>
        <dbReference type="Proteomes" id="UP001151760"/>
    </source>
</evidence>
<keyword evidence="1" id="KW-0812">Transmembrane</keyword>
<reference evidence="3" key="2">
    <citation type="submission" date="2022-01" db="EMBL/GenBank/DDBJ databases">
        <authorList>
            <person name="Yamashiro T."/>
            <person name="Shiraishi A."/>
            <person name="Satake H."/>
            <person name="Nakayama K."/>
        </authorList>
    </citation>
    <scope>NUCLEOTIDE SEQUENCE</scope>
</reference>
<dbReference type="SUPFAM" id="SSF81383">
    <property type="entry name" value="F-box domain"/>
    <property type="match status" value="1"/>
</dbReference>
<dbReference type="Pfam" id="PF07734">
    <property type="entry name" value="FBA_1"/>
    <property type="match status" value="1"/>
</dbReference>
<keyword evidence="1" id="KW-1133">Transmembrane helix</keyword>
<dbReference type="Gene3D" id="1.20.1280.50">
    <property type="match status" value="1"/>
</dbReference>
<dbReference type="Proteomes" id="UP001151760">
    <property type="component" value="Unassembled WGS sequence"/>
</dbReference>
<organism evidence="3 4">
    <name type="scientific">Tanacetum coccineum</name>
    <dbReference type="NCBI Taxonomy" id="301880"/>
    <lineage>
        <taxon>Eukaryota</taxon>
        <taxon>Viridiplantae</taxon>
        <taxon>Streptophyta</taxon>
        <taxon>Embryophyta</taxon>
        <taxon>Tracheophyta</taxon>
        <taxon>Spermatophyta</taxon>
        <taxon>Magnoliopsida</taxon>
        <taxon>eudicotyledons</taxon>
        <taxon>Gunneridae</taxon>
        <taxon>Pentapetalae</taxon>
        <taxon>asterids</taxon>
        <taxon>campanulids</taxon>
        <taxon>Asterales</taxon>
        <taxon>Asteraceae</taxon>
        <taxon>Asteroideae</taxon>
        <taxon>Anthemideae</taxon>
        <taxon>Anthemidinae</taxon>
        <taxon>Tanacetum</taxon>
    </lineage>
</organism>
<keyword evidence="4" id="KW-1185">Reference proteome</keyword>
<accession>A0ABQ4XPA0</accession>
<dbReference type="InterPro" id="IPR006527">
    <property type="entry name" value="F-box-assoc_dom_typ1"/>
</dbReference>
<dbReference type="PANTHER" id="PTHR31672:SF13">
    <property type="entry name" value="F-BOX PROTEIN CPR30-LIKE"/>
    <property type="match status" value="1"/>
</dbReference>
<name>A0ABQ4XPA0_9ASTR</name>
<proteinExistence type="predicted"/>
<dbReference type="InterPro" id="IPR050796">
    <property type="entry name" value="SCF_F-box_component"/>
</dbReference>
<sequence length="212" mass="24344">MRHRHIPDDILVNILARLPGKPLLRCRCVSILWNRLISDPYFMKSRSRRMILFPFPRPLVVIDDNVPVDDKAHSMVRIRSPLEHQEGVEVSVVGTFNGIVLLVLIDVSLSSSRMILYNPLTCASKLILELDPPTLEYEPYVFGFGYGATPNDLKVIRIGAFDMPNDRRFTCDVFDLKTSSWARSRYLALDFYFWGNVGTFLHGVLYWVVALL</sequence>
<dbReference type="InterPro" id="IPR001810">
    <property type="entry name" value="F-box_dom"/>
</dbReference>
<keyword evidence="1" id="KW-0472">Membrane</keyword>
<dbReference type="InterPro" id="IPR017451">
    <property type="entry name" value="F-box-assoc_interact_dom"/>
</dbReference>
<feature type="domain" description="F-box" evidence="2">
    <location>
        <begin position="1"/>
        <end position="46"/>
    </location>
</feature>
<comment type="caution">
    <text evidence="3">The sequence shown here is derived from an EMBL/GenBank/DDBJ whole genome shotgun (WGS) entry which is preliminary data.</text>
</comment>
<dbReference type="InterPro" id="IPR036047">
    <property type="entry name" value="F-box-like_dom_sf"/>
</dbReference>
<feature type="non-terminal residue" evidence="3">
    <location>
        <position position="212"/>
    </location>
</feature>
<dbReference type="EMBL" id="BQNB010009679">
    <property type="protein sequence ID" value="GJS66877.1"/>
    <property type="molecule type" value="Genomic_DNA"/>
</dbReference>